<dbReference type="Proteomes" id="UP001163046">
    <property type="component" value="Unassembled WGS sequence"/>
</dbReference>
<dbReference type="InterPro" id="IPR035898">
    <property type="entry name" value="TAZ_dom_sf"/>
</dbReference>
<evidence type="ECO:0000313" key="3">
    <source>
        <dbReference type="EMBL" id="KAJ7391779.1"/>
    </source>
</evidence>
<feature type="compositionally biased region" description="Polar residues" evidence="1">
    <location>
        <begin position="282"/>
        <end position="292"/>
    </location>
</feature>
<dbReference type="EMBL" id="MU825404">
    <property type="protein sequence ID" value="KAJ7391779.1"/>
    <property type="molecule type" value="Genomic_DNA"/>
</dbReference>
<feature type="region of interest" description="Disordered" evidence="1">
    <location>
        <begin position="201"/>
        <end position="241"/>
    </location>
</feature>
<evidence type="ECO:0000256" key="2">
    <source>
        <dbReference type="SAM" id="Phobius"/>
    </source>
</evidence>
<sequence>MTRESSLLRHNKIRFSFKMAPYEEGVSTRLTRLHLGTNIAPSFVHSSPSASPLAWGFVFESFELICAAFLYIITQTGSYVWRSLAAENDFSYSSQVHDGDTGNSSVSISGKSGVKGKPLIAIGDLAQFDSESKPSVECRARAHVPNVKNRFNLEDNLSFLGIQDIVSLVENYKSESLNIATAEKKKARGFFQDLKGGKILPDGGKQAAQVSKNQKGPRPNSGSSGTGSGGDDGDDDRKRNVTADKQAMMTMVMMMMMMMTMMMMRRSAVFLKGVLVYDSQGGNAEQTTSSMPCGSGELPTQDDGISGGTPPLDSTKKSTAQGLRVDVAGARRIARASFDLAEPSGDLQEAAAQFSLSDQLNCRHPEPDQLHHESETRLQQAFTCRRYLNSEAEWKECNDGSCREIQEYLNHSQNCQMRVLGGCKKCIWYKETLLCHASKCQLPLGACVVEKCDNIREYIKKKPSAREQEMEVPA</sequence>
<feature type="region of interest" description="Disordered" evidence="1">
    <location>
        <begin position="282"/>
        <end position="321"/>
    </location>
</feature>
<name>A0A9X0A548_9CNID</name>
<comment type="caution">
    <text evidence="3">The sequence shown here is derived from an EMBL/GenBank/DDBJ whole genome shotgun (WGS) entry which is preliminary data.</text>
</comment>
<dbReference type="Gene3D" id="1.20.1020.10">
    <property type="entry name" value="TAZ domain"/>
    <property type="match status" value="1"/>
</dbReference>
<dbReference type="AlphaFoldDB" id="A0A9X0A548"/>
<keyword evidence="2" id="KW-0472">Membrane</keyword>
<protein>
    <recommendedName>
        <fullName evidence="5">TAZ-type domain-containing protein</fullName>
    </recommendedName>
</protein>
<keyword evidence="4" id="KW-1185">Reference proteome</keyword>
<organism evidence="3 4">
    <name type="scientific">Desmophyllum pertusum</name>
    <dbReference type="NCBI Taxonomy" id="174260"/>
    <lineage>
        <taxon>Eukaryota</taxon>
        <taxon>Metazoa</taxon>
        <taxon>Cnidaria</taxon>
        <taxon>Anthozoa</taxon>
        <taxon>Hexacorallia</taxon>
        <taxon>Scleractinia</taxon>
        <taxon>Caryophylliina</taxon>
        <taxon>Caryophylliidae</taxon>
        <taxon>Desmophyllum</taxon>
    </lineage>
</organism>
<feature type="transmembrane region" description="Helical" evidence="2">
    <location>
        <begin position="53"/>
        <end position="73"/>
    </location>
</feature>
<evidence type="ECO:0000313" key="4">
    <source>
        <dbReference type="Proteomes" id="UP001163046"/>
    </source>
</evidence>
<evidence type="ECO:0000256" key="1">
    <source>
        <dbReference type="SAM" id="MobiDB-lite"/>
    </source>
</evidence>
<evidence type="ECO:0008006" key="5">
    <source>
        <dbReference type="Google" id="ProtNLM"/>
    </source>
</evidence>
<dbReference type="SUPFAM" id="SSF57933">
    <property type="entry name" value="TAZ domain"/>
    <property type="match status" value="1"/>
</dbReference>
<accession>A0A9X0A548</accession>
<proteinExistence type="predicted"/>
<keyword evidence="2" id="KW-1133">Transmembrane helix</keyword>
<feature type="transmembrane region" description="Helical" evidence="2">
    <location>
        <begin position="247"/>
        <end position="264"/>
    </location>
</feature>
<keyword evidence="2" id="KW-0812">Transmembrane</keyword>
<reference evidence="3" key="1">
    <citation type="submission" date="2023-01" db="EMBL/GenBank/DDBJ databases">
        <title>Genome assembly of the deep-sea coral Lophelia pertusa.</title>
        <authorList>
            <person name="Herrera S."/>
            <person name="Cordes E."/>
        </authorList>
    </citation>
    <scope>NUCLEOTIDE SEQUENCE</scope>
    <source>
        <strain evidence="3">USNM1676648</strain>
        <tissue evidence="3">Polyp</tissue>
    </source>
</reference>
<gene>
    <name evidence="3" type="ORF">OS493_016066</name>
</gene>